<sequence length="187" mass="21151">MNLAVRQRVELDDEEIRELLNLWQRVWPLAEFDEESDLDRVREFRETRLGTTDREELFHVLCNGGRIVGVARSFLREIEFIESGERIRVLALAGVCSEPEARGVGVGKAVVESAFARIGEDVPCSLFQTGVPGFYEKLGAFLVENEFVNSKSADDSSARPWWDPYVMVLGERGKWPEGRVDLLGAAY</sequence>
<accession>A0A934RRV6</accession>
<keyword evidence="3" id="KW-1185">Reference proteome</keyword>
<dbReference type="InterPro" id="IPR016181">
    <property type="entry name" value="Acyl_CoA_acyltransferase"/>
</dbReference>
<reference evidence="2" key="1">
    <citation type="submission" date="2021-01" db="EMBL/GenBank/DDBJ databases">
        <title>Modified the classification status of verrucomicrobia.</title>
        <authorList>
            <person name="Feng X."/>
        </authorList>
    </citation>
    <scope>NUCLEOTIDE SEQUENCE</scope>
    <source>
        <strain evidence="2">KCTC 13126</strain>
    </source>
</reference>
<dbReference type="Gene3D" id="3.40.630.30">
    <property type="match status" value="1"/>
</dbReference>
<name>A0A934RRV6_9BACT</name>
<dbReference type="RefSeq" id="WP_200354643.1">
    <property type="nucleotide sequence ID" value="NZ_JAENIL010000008.1"/>
</dbReference>
<feature type="domain" description="N-acetyltransferase" evidence="1">
    <location>
        <begin position="3"/>
        <end position="187"/>
    </location>
</feature>
<comment type="caution">
    <text evidence="2">The sequence shown here is derived from an EMBL/GenBank/DDBJ whole genome shotgun (WGS) entry which is preliminary data.</text>
</comment>
<protein>
    <submittedName>
        <fullName evidence="2">GNAT family N-acetyltransferase</fullName>
    </submittedName>
</protein>
<evidence type="ECO:0000313" key="3">
    <source>
        <dbReference type="Proteomes" id="UP000617628"/>
    </source>
</evidence>
<dbReference type="SUPFAM" id="SSF55729">
    <property type="entry name" value="Acyl-CoA N-acyltransferases (Nat)"/>
    <property type="match status" value="1"/>
</dbReference>
<evidence type="ECO:0000259" key="1">
    <source>
        <dbReference type="PROSITE" id="PS51186"/>
    </source>
</evidence>
<dbReference type="Proteomes" id="UP000617628">
    <property type="component" value="Unassembled WGS sequence"/>
</dbReference>
<gene>
    <name evidence="2" type="ORF">JIN87_06085</name>
</gene>
<proteinExistence type="predicted"/>
<dbReference type="Pfam" id="PF13527">
    <property type="entry name" value="Acetyltransf_9"/>
    <property type="match status" value="1"/>
</dbReference>
<dbReference type="PROSITE" id="PS51186">
    <property type="entry name" value="GNAT"/>
    <property type="match status" value="1"/>
</dbReference>
<dbReference type="EMBL" id="JAENIL010000008">
    <property type="protein sequence ID" value="MBK1876430.1"/>
    <property type="molecule type" value="Genomic_DNA"/>
</dbReference>
<dbReference type="InterPro" id="IPR000182">
    <property type="entry name" value="GNAT_dom"/>
</dbReference>
<organism evidence="2 3">
    <name type="scientific">Pelagicoccus mobilis</name>
    <dbReference type="NCBI Taxonomy" id="415221"/>
    <lineage>
        <taxon>Bacteria</taxon>
        <taxon>Pseudomonadati</taxon>
        <taxon>Verrucomicrobiota</taxon>
        <taxon>Opitutia</taxon>
        <taxon>Puniceicoccales</taxon>
        <taxon>Pelagicoccaceae</taxon>
        <taxon>Pelagicoccus</taxon>
    </lineage>
</organism>
<dbReference type="GO" id="GO:0016747">
    <property type="term" value="F:acyltransferase activity, transferring groups other than amino-acyl groups"/>
    <property type="evidence" value="ECO:0007669"/>
    <property type="project" value="InterPro"/>
</dbReference>
<evidence type="ECO:0000313" key="2">
    <source>
        <dbReference type="EMBL" id="MBK1876430.1"/>
    </source>
</evidence>
<dbReference type="AlphaFoldDB" id="A0A934RRV6"/>